<reference evidence="2" key="1">
    <citation type="journal article" date="2021" name="Proc. Natl. Acad. Sci. U.S.A.">
        <title>A Catalog of Tens of Thousands of Viruses from Human Metagenomes Reveals Hidden Associations with Chronic Diseases.</title>
        <authorList>
            <person name="Tisza M.J."/>
            <person name="Buck C.B."/>
        </authorList>
    </citation>
    <scope>NUCLEOTIDE SEQUENCE</scope>
    <source>
        <strain evidence="2">CtqwY3</strain>
    </source>
</reference>
<dbReference type="EMBL" id="BK032541">
    <property type="protein sequence ID" value="DAF46597.1"/>
    <property type="molecule type" value="Genomic_DNA"/>
</dbReference>
<evidence type="ECO:0000313" key="2">
    <source>
        <dbReference type="EMBL" id="DAF46597.1"/>
    </source>
</evidence>
<sequence>MNIEITDLDMILNYLETTSLEPHDDYSSEFTYKDQKILYKYIKQLQQENKQLKDNWNELKEWIDSEIEN</sequence>
<feature type="coiled-coil region" evidence="1">
    <location>
        <begin position="35"/>
        <end position="62"/>
    </location>
</feature>
<name>A0A8S5S6D1_9CAUD</name>
<evidence type="ECO:0000256" key="1">
    <source>
        <dbReference type="SAM" id="Coils"/>
    </source>
</evidence>
<proteinExistence type="predicted"/>
<organism evidence="2">
    <name type="scientific">Siphoviridae sp. ctqwY3</name>
    <dbReference type="NCBI Taxonomy" id="2827951"/>
    <lineage>
        <taxon>Viruses</taxon>
        <taxon>Duplodnaviria</taxon>
        <taxon>Heunggongvirae</taxon>
        <taxon>Uroviricota</taxon>
        <taxon>Caudoviricetes</taxon>
    </lineage>
</organism>
<keyword evidence="1" id="KW-0175">Coiled coil</keyword>
<accession>A0A8S5S6D1</accession>
<protein>
    <submittedName>
        <fullName evidence="2">Uncharacterized protein</fullName>
    </submittedName>
</protein>